<proteinExistence type="predicted"/>
<dbReference type="KEGG" id="awo:Awo_c34160"/>
<accession>H6LBL9</accession>
<protein>
    <submittedName>
        <fullName evidence="2">Acetyltransferase GNAT family</fullName>
        <ecNumber evidence="2">2.3.1.-</ecNumber>
    </submittedName>
</protein>
<dbReference type="InterPro" id="IPR000182">
    <property type="entry name" value="GNAT_dom"/>
</dbReference>
<organism evidence="2 3">
    <name type="scientific">Acetobacterium woodii (strain ATCC 29683 / DSM 1030 / JCM 2381 / KCTC 1655 / WB1)</name>
    <dbReference type="NCBI Taxonomy" id="931626"/>
    <lineage>
        <taxon>Bacteria</taxon>
        <taxon>Bacillati</taxon>
        <taxon>Bacillota</taxon>
        <taxon>Clostridia</taxon>
        <taxon>Eubacteriales</taxon>
        <taxon>Eubacteriaceae</taxon>
        <taxon>Acetobacterium</taxon>
    </lineage>
</organism>
<sequence length="82" mass="9596">MPKYQRKGYGQNLIAFIVDYYQQFGSELSVGTGDSPTILRFYEKCGFVKSHVVKNFFIDNNDRPMYEDGQQLVAMIYLKRNL</sequence>
<dbReference type="InterPro" id="IPR016181">
    <property type="entry name" value="Acyl_CoA_acyltransferase"/>
</dbReference>
<dbReference type="SUPFAM" id="SSF55729">
    <property type="entry name" value="Acyl-CoA N-acyltransferases (Nat)"/>
    <property type="match status" value="1"/>
</dbReference>
<reference evidence="3" key="1">
    <citation type="submission" date="2011-07" db="EMBL/GenBank/DDBJ databases">
        <title>Complete genome sequence of Acetobacterium woodii.</title>
        <authorList>
            <person name="Poehlein A."/>
            <person name="Schmidt S."/>
            <person name="Kaster A.-K."/>
            <person name="Goenrich M."/>
            <person name="Vollmers J."/>
            <person name="Thuermer A."/>
            <person name="Gottschalk G."/>
            <person name="Thauer R.K."/>
            <person name="Daniel R."/>
            <person name="Mueller V."/>
        </authorList>
    </citation>
    <scope>NUCLEOTIDE SEQUENCE [LARGE SCALE GENOMIC DNA]</scope>
    <source>
        <strain evidence="3">ATCC 29683 / DSM 1030 / JCM 2381 / KCTC 1655 / WB1</strain>
    </source>
</reference>
<dbReference type="HOGENOM" id="CLU_108859_3_0_9"/>
<keyword evidence="2" id="KW-0808">Transferase</keyword>
<dbReference type="AlphaFoldDB" id="H6LBL9"/>
<dbReference type="EMBL" id="CP002987">
    <property type="protein sequence ID" value="AFA50142.1"/>
    <property type="molecule type" value="Genomic_DNA"/>
</dbReference>
<gene>
    <name evidence="2" type="ordered locus">Awo_c34160</name>
</gene>
<dbReference type="Proteomes" id="UP000007177">
    <property type="component" value="Chromosome"/>
</dbReference>
<dbReference type="Gene3D" id="3.40.630.30">
    <property type="match status" value="1"/>
</dbReference>
<evidence type="ECO:0000313" key="3">
    <source>
        <dbReference type="Proteomes" id="UP000007177"/>
    </source>
</evidence>
<dbReference type="Pfam" id="PF13508">
    <property type="entry name" value="Acetyltransf_7"/>
    <property type="match status" value="1"/>
</dbReference>
<dbReference type="PROSITE" id="PS51186">
    <property type="entry name" value="GNAT"/>
    <property type="match status" value="1"/>
</dbReference>
<name>H6LBL9_ACEWD</name>
<dbReference type="EC" id="2.3.1.-" evidence="2"/>
<keyword evidence="2" id="KW-0012">Acyltransferase</keyword>
<dbReference type="CDD" id="cd04301">
    <property type="entry name" value="NAT_SF"/>
    <property type="match status" value="1"/>
</dbReference>
<dbReference type="GO" id="GO:0016747">
    <property type="term" value="F:acyltransferase activity, transferring groups other than amino-acyl groups"/>
    <property type="evidence" value="ECO:0007669"/>
    <property type="project" value="InterPro"/>
</dbReference>
<evidence type="ECO:0000313" key="2">
    <source>
        <dbReference type="EMBL" id="AFA50142.1"/>
    </source>
</evidence>
<keyword evidence="3" id="KW-1185">Reference proteome</keyword>
<feature type="domain" description="N-acetyltransferase" evidence="1">
    <location>
        <begin position="1"/>
        <end position="82"/>
    </location>
</feature>
<dbReference type="STRING" id="931626.Awo_c34160"/>
<dbReference type="RefSeq" id="WP_014357735.1">
    <property type="nucleotide sequence ID" value="NC_016894.1"/>
</dbReference>
<reference evidence="2 3" key="2">
    <citation type="journal article" date="2012" name="PLoS ONE">
        <title>An ancient pathway combining carbon dioxide fixation with the generation and utilization of a sodium ion gradient for ATP synthesis.</title>
        <authorList>
            <person name="Poehlein A."/>
            <person name="Schmidt S."/>
            <person name="Kaster A.K."/>
            <person name="Goenrich M."/>
            <person name="Vollmers J."/>
            <person name="Thurmer A."/>
            <person name="Bertsch J."/>
            <person name="Schuchmann K."/>
            <person name="Voigt B."/>
            <person name="Hecker M."/>
            <person name="Daniel R."/>
            <person name="Thauer R.K."/>
            <person name="Gottschalk G."/>
            <person name="Muller V."/>
        </authorList>
    </citation>
    <scope>NUCLEOTIDE SEQUENCE [LARGE SCALE GENOMIC DNA]</scope>
    <source>
        <strain evidence="3">ATCC 29683 / DSM 1030 / JCM 2381 / KCTC 1655 / WB1</strain>
    </source>
</reference>
<evidence type="ECO:0000259" key="1">
    <source>
        <dbReference type="PROSITE" id="PS51186"/>
    </source>
</evidence>
<dbReference type="eggNOG" id="COG1444">
    <property type="taxonomic scope" value="Bacteria"/>
</dbReference>